<dbReference type="Pfam" id="PF00076">
    <property type="entry name" value="RRM_1"/>
    <property type="match status" value="1"/>
</dbReference>
<organism evidence="6 7">
    <name type="scientific">Coptis chinensis</name>
    <dbReference type="NCBI Taxonomy" id="261450"/>
    <lineage>
        <taxon>Eukaryota</taxon>
        <taxon>Viridiplantae</taxon>
        <taxon>Streptophyta</taxon>
        <taxon>Embryophyta</taxon>
        <taxon>Tracheophyta</taxon>
        <taxon>Spermatophyta</taxon>
        <taxon>Magnoliopsida</taxon>
        <taxon>Ranunculales</taxon>
        <taxon>Ranunculaceae</taxon>
        <taxon>Coptidoideae</taxon>
        <taxon>Coptis</taxon>
    </lineage>
</organism>
<evidence type="ECO:0000256" key="3">
    <source>
        <dbReference type="PROSITE-ProRule" id="PRU00176"/>
    </source>
</evidence>
<dbReference type="GO" id="GO:0000398">
    <property type="term" value="P:mRNA splicing, via spliceosome"/>
    <property type="evidence" value="ECO:0007669"/>
    <property type="project" value="TreeGrafter"/>
</dbReference>
<evidence type="ECO:0000256" key="4">
    <source>
        <dbReference type="SAM" id="MobiDB-lite"/>
    </source>
</evidence>
<dbReference type="AlphaFoldDB" id="A0A835LV44"/>
<gene>
    <name evidence="6" type="ORF">IFM89_006443</name>
</gene>
<keyword evidence="3" id="KW-0694">RNA-binding</keyword>
<dbReference type="PROSITE" id="PS50102">
    <property type="entry name" value="RRM"/>
    <property type="match status" value="1"/>
</dbReference>
<dbReference type="GO" id="GO:0003729">
    <property type="term" value="F:mRNA binding"/>
    <property type="evidence" value="ECO:0007669"/>
    <property type="project" value="TreeGrafter"/>
</dbReference>
<dbReference type="PANTHER" id="PTHR13952">
    <property type="entry name" value="U1 SMALL NUCLEAR RIBONUCLEOPROTEIN 70 KD"/>
    <property type="match status" value="1"/>
</dbReference>
<evidence type="ECO:0000256" key="1">
    <source>
        <dbReference type="ARBA" id="ARBA00004123"/>
    </source>
</evidence>
<dbReference type="GO" id="GO:0071004">
    <property type="term" value="C:U2-type prespliceosome"/>
    <property type="evidence" value="ECO:0007669"/>
    <property type="project" value="TreeGrafter"/>
</dbReference>
<dbReference type="GO" id="GO:0005685">
    <property type="term" value="C:U1 snRNP"/>
    <property type="evidence" value="ECO:0007669"/>
    <property type="project" value="TreeGrafter"/>
</dbReference>
<dbReference type="Proteomes" id="UP000631114">
    <property type="component" value="Unassembled WGS sequence"/>
</dbReference>
<feature type="compositionally biased region" description="Basic and acidic residues" evidence="4">
    <location>
        <begin position="287"/>
        <end position="297"/>
    </location>
</feature>
<sequence>MDLGSPDTFSVDNGNICDKDGSNGGKLELNLACIKERGYDQKYKAWGDRTQEDLSHQHYETSPVPADVSSVKLESPDNRSSSQVHYELYDDNEREKHIESNGDGFCCDTGVASGRYSDKSPSPAEAAHIHSDLEMDDPAHISLKFPLAEGSTNHVAENTSHPELLMENSGYVVIEQEDADHLLGKEDGDNETQVEDSYYSGTLLTNDGELEGRKLPVREISVSPKRAPNLQCRKLSASPQGLHDSPRSSKQKISPSSERTAGHSRRDLSDDHVSLSVRRSPSRRSRRDSPRRDESLLKRLSSSPRKRQLSPDPRRVDRSVSRSPTRQRDSSYGSRRDRRDRSRSRSPHAREHYRRSPRRYSPRRRSPPRHHSRRRSPRRKPWSPPHNRDNGAGRPGNNIFVAGFNFVTTEKDLERKFSRFGRVRDVRIVRDKR</sequence>
<reference evidence="6 7" key="1">
    <citation type="submission" date="2020-10" db="EMBL/GenBank/DDBJ databases">
        <title>The Coptis chinensis genome and diversification of protoberbering-type alkaloids.</title>
        <authorList>
            <person name="Wang B."/>
            <person name="Shu S."/>
            <person name="Song C."/>
            <person name="Liu Y."/>
        </authorList>
    </citation>
    <scope>NUCLEOTIDE SEQUENCE [LARGE SCALE GENOMIC DNA]</scope>
    <source>
        <strain evidence="6">HL-2020</strain>
        <tissue evidence="6">Leaf</tissue>
    </source>
</reference>
<comment type="caution">
    <text evidence="6">The sequence shown here is derived from an EMBL/GenBank/DDBJ whole genome shotgun (WGS) entry which is preliminary data.</text>
</comment>
<dbReference type="InterPro" id="IPR035979">
    <property type="entry name" value="RBD_domain_sf"/>
</dbReference>
<feature type="compositionally biased region" description="Basic and acidic residues" evidence="4">
    <location>
        <begin position="312"/>
        <end position="340"/>
    </location>
</feature>
<keyword evidence="7" id="KW-1185">Reference proteome</keyword>
<name>A0A835LV44_9MAGN</name>
<dbReference type="GO" id="GO:0071011">
    <property type="term" value="C:precatalytic spliceosome"/>
    <property type="evidence" value="ECO:0007669"/>
    <property type="project" value="TreeGrafter"/>
</dbReference>
<evidence type="ECO:0000259" key="5">
    <source>
        <dbReference type="PROSITE" id="PS50102"/>
    </source>
</evidence>
<comment type="subcellular location">
    <subcellularLocation>
        <location evidence="1">Nucleus</location>
    </subcellularLocation>
</comment>
<dbReference type="EMBL" id="JADFTS010000005">
    <property type="protein sequence ID" value="KAF9604434.1"/>
    <property type="molecule type" value="Genomic_DNA"/>
</dbReference>
<accession>A0A835LV44</accession>
<protein>
    <recommendedName>
        <fullName evidence="5">RRM domain-containing protein</fullName>
    </recommendedName>
</protein>
<dbReference type="InterPro" id="IPR012677">
    <property type="entry name" value="Nucleotide-bd_a/b_plait_sf"/>
</dbReference>
<dbReference type="PANTHER" id="PTHR13952:SF9">
    <property type="entry name" value="SERINE_ARGININE REPETITIVE MATRIX PROTEIN 1-LIKE"/>
    <property type="match status" value="1"/>
</dbReference>
<dbReference type="GO" id="GO:0030619">
    <property type="term" value="F:U1 snRNA binding"/>
    <property type="evidence" value="ECO:0007669"/>
    <property type="project" value="TreeGrafter"/>
</dbReference>
<evidence type="ECO:0000313" key="7">
    <source>
        <dbReference type="Proteomes" id="UP000631114"/>
    </source>
</evidence>
<dbReference type="OrthoDB" id="439808at2759"/>
<feature type="compositionally biased region" description="Basic and acidic residues" evidence="4">
    <location>
        <begin position="260"/>
        <end position="273"/>
    </location>
</feature>
<dbReference type="SUPFAM" id="SSF54928">
    <property type="entry name" value="RNA-binding domain, RBD"/>
    <property type="match status" value="1"/>
</dbReference>
<feature type="region of interest" description="Disordered" evidence="4">
    <location>
        <begin position="52"/>
        <end position="83"/>
    </location>
</feature>
<dbReference type="Gene3D" id="3.30.70.330">
    <property type="match status" value="1"/>
</dbReference>
<feature type="region of interest" description="Disordered" evidence="4">
    <location>
        <begin position="1"/>
        <end position="22"/>
    </location>
</feature>
<keyword evidence="2" id="KW-0539">Nucleus</keyword>
<proteinExistence type="predicted"/>
<dbReference type="InterPro" id="IPR051183">
    <property type="entry name" value="U1_U11-U12_snRNP_70-35kDa"/>
</dbReference>
<dbReference type="InterPro" id="IPR000504">
    <property type="entry name" value="RRM_dom"/>
</dbReference>
<feature type="compositionally biased region" description="Basic residues" evidence="4">
    <location>
        <begin position="341"/>
        <end position="381"/>
    </location>
</feature>
<feature type="domain" description="RRM" evidence="5">
    <location>
        <begin position="397"/>
        <end position="433"/>
    </location>
</feature>
<evidence type="ECO:0000256" key="2">
    <source>
        <dbReference type="ARBA" id="ARBA00023242"/>
    </source>
</evidence>
<evidence type="ECO:0000313" key="6">
    <source>
        <dbReference type="EMBL" id="KAF9604434.1"/>
    </source>
</evidence>
<feature type="region of interest" description="Disordered" evidence="4">
    <location>
        <begin position="221"/>
        <end position="399"/>
    </location>
</feature>